<proteinExistence type="predicted"/>
<keyword evidence="1" id="KW-1133">Transmembrane helix</keyword>
<sequence>MLTEAGERVSLSTMKQVLCQLGLKGHTEGKSHYSNSNIKNTLVCKTLNNTKTLMFGNLSGTLKLIVLAILTIITFWKKNTMSVVKYRGGSIMPCGNCAAGGTGALRRIDDTMRKEHWLRLYM</sequence>
<keyword evidence="1" id="KW-0812">Transmembrane</keyword>
<dbReference type="Proteomes" id="UP001434883">
    <property type="component" value="Unassembled WGS sequence"/>
</dbReference>
<name>A0ABV0S077_9TELE</name>
<dbReference type="EMBL" id="JAHRIN010063483">
    <property type="protein sequence ID" value="MEQ2213811.1"/>
    <property type="molecule type" value="Genomic_DNA"/>
</dbReference>
<accession>A0ABV0S077</accession>
<evidence type="ECO:0000313" key="3">
    <source>
        <dbReference type="Proteomes" id="UP001434883"/>
    </source>
</evidence>
<evidence type="ECO:0000256" key="1">
    <source>
        <dbReference type="SAM" id="Phobius"/>
    </source>
</evidence>
<feature type="transmembrane region" description="Helical" evidence="1">
    <location>
        <begin position="55"/>
        <end position="76"/>
    </location>
</feature>
<evidence type="ECO:0000313" key="2">
    <source>
        <dbReference type="EMBL" id="MEQ2213811.1"/>
    </source>
</evidence>
<protein>
    <submittedName>
        <fullName evidence="2">Uncharacterized protein</fullName>
    </submittedName>
</protein>
<comment type="caution">
    <text evidence="2">The sequence shown here is derived from an EMBL/GenBank/DDBJ whole genome shotgun (WGS) entry which is preliminary data.</text>
</comment>
<reference evidence="2 3" key="1">
    <citation type="submission" date="2021-06" db="EMBL/GenBank/DDBJ databases">
        <authorList>
            <person name="Palmer J.M."/>
        </authorList>
    </citation>
    <scope>NUCLEOTIDE SEQUENCE [LARGE SCALE GENOMIC DNA]</scope>
    <source>
        <strain evidence="2 3">XC_2019</strain>
        <tissue evidence="2">Muscle</tissue>
    </source>
</reference>
<gene>
    <name evidence="2" type="ORF">XENOCAPTIV_021361</name>
</gene>
<keyword evidence="3" id="KW-1185">Reference proteome</keyword>
<organism evidence="2 3">
    <name type="scientific">Xenoophorus captivus</name>
    <dbReference type="NCBI Taxonomy" id="1517983"/>
    <lineage>
        <taxon>Eukaryota</taxon>
        <taxon>Metazoa</taxon>
        <taxon>Chordata</taxon>
        <taxon>Craniata</taxon>
        <taxon>Vertebrata</taxon>
        <taxon>Euteleostomi</taxon>
        <taxon>Actinopterygii</taxon>
        <taxon>Neopterygii</taxon>
        <taxon>Teleostei</taxon>
        <taxon>Neoteleostei</taxon>
        <taxon>Acanthomorphata</taxon>
        <taxon>Ovalentaria</taxon>
        <taxon>Atherinomorphae</taxon>
        <taxon>Cyprinodontiformes</taxon>
        <taxon>Goodeidae</taxon>
        <taxon>Xenoophorus</taxon>
    </lineage>
</organism>
<keyword evidence="1" id="KW-0472">Membrane</keyword>